<accession>A0A2S2FE74</accession>
<keyword evidence="6" id="KW-1185">Reference proteome</keyword>
<evidence type="ECO:0000313" key="5">
    <source>
        <dbReference type="EMBL" id="AWL29254.1"/>
    </source>
</evidence>
<dbReference type="Pfam" id="PF12844">
    <property type="entry name" value="HTH_19"/>
    <property type="match status" value="1"/>
</dbReference>
<dbReference type="AlphaFoldDB" id="A0A2S2FE74"/>
<evidence type="ECO:0000313" key="6">
    <source>
        <dbReference type="Proteomes" id="UP000245977"/>
    </source>
</evidence>
<dbReference type="InterPro" id="IPR001387">
    <property type="entry name" value="Cro/C1-type_HTH"/>
</dbReference>
<dbReference type="STRING" id="1871111.GCA_001704615_01398"/>
<proteinExistence type="predicted"/>
<name>A0A2S2FE74_9GAMM</name>
<feature type="domain" description="HTH cro/C1-type" evidence="4">
    <location>
        <begin position="7"/>
        <end position="61"/>
    </location>
</feature>
<keyword evidence="3" id="KW-0804">Transcription</keyword>
<evidence type="ECO:0000256" key="1">
    <source>
        <dbReference type="ARBA" id="ARBA00023015"/>
    </source>
</evidence>
<dbReference type="RefSeq" id="WP_065992738.1">
    <property type="nucleotide sequence ID" value="NZ_CP029397.2"/>
</dbReference>
<sequence length="251" mass="28447">MSVGNRIRSLRSSCGLSQPALAKKAKVGQSTISDLENDKKSTSAEKMDAIAAALNTTAKYLLTGKDETFQLNKEQIERIEFNENMSKNLDFHSKKSPFKNILDFNEIDEVEIKYFDQLPISCGNGAIGEIMESDFKVLKTNFQPLKDRGIRPNDCVVFPSIGNSMDPTIKDKYLVYVDLSRNTVKDGKIFAVCHGGLFKFKRLYNLPLGGVRIVSDNSIEYPEERLTAQEIIDQQFEIIGWAWSWQAMENW</sequence>
<protein>
    <submittedName>
        <fullName evidence="5">LexA family transcriptional regulator</fullName>
    </submittedName>
</protein>
<dbReference type="CDD" id="cd06529">
    <property type="entry name" value="S24_LexA-like"/>
    <property type="match status" value="1"/>
</dbReference>
<dbReference type="Pfam" id="PF00717">
    <property type="entry name" value="Peptidase_S24"/>
    <property type="match status" value="1"/>
</dbReference>
<dbReference type="EMBL" id="CP029397">
    <property type="protein sequence ID" value="AWL29254.1"/>
    <property type="molecule type" value="Genomic_DNA"/>
</dbReference>
<dbReference type="PANTHER" id="PTHR40661">
    <property type="match status" value="1"/>
</dbReference>
<keyword evidence="1" id="KW-0805">Transcription regulation</keyword>
<dbReference type="Gene3D" id="2.10.109.10">
    <property type="entry name" value="Umud Fragment, subunit A"/>
    <property type="match status" value="1"/>
</dbReference>
<dbReference type="InterPro" id="IPR010982">
    <property type="entry name" value="Lambda_DNA-bd_dom_sf"/>
</dbReference>
<evidence type="ECO:0000256" key="2">
    <source>
        <dbReference type="ARBA" id="ARBA00023125"/>
    </source>
</evidence>
<dbReference type="InterPro" id="IPR036286">
    <property type="entry name" value="LexA/Signal_pep-like_sf"/>
</dbReference>
<reference evidence="5" key="1">
    <citation type="submission" date="2019-08" db="EMBL/GenBank/DDBJ databases">
        <title>The complete genome of Acinetobacter defluvii strain WCHAD010030.</title>
        <authorList>
            <person name="Hu Y."/>
            <person name="Qin J."/>
            <person name="Feng Y."/>
            <person name="Zong Z."/>
        </authorList>
    </citation>
    <scope>NUCLEOTIDE SEQUENCE</scope>
    <source>
        <strain evidence="5">WCHA30</strain>
    </source>
</reference>
<dbReference type="PANTHER" id="PTHR40661:SF2">
    <property type="entry name" value="HTH-TYPE TRANSCRIPTIONAL REGULATOR PRTR"/>
    <property type="match status" value="1"/>
</dbReference>
<dbReference type="Gene3D" id="1.10.260.40">
    <property type="entry name" value="lambda repressor-like DNA-binding domains"/>
    <property type="match status" value="1"/>
</dbReference>
<dbReference type="SUPFAM" id="SSF47413">
    <property type="entry name" value="lambda repressor-like DNA-binding domains"/>
    <property type="match status" value="1"/>
</dbReference>
<dbReference type="OrthoDB" id="8613261at2"/>
<keyword evidence="2" id="KW-0238">DNA-binding</keyword>
<dbReference type="InterPro" id="IPR039418">
    <property type="entry name" value="LexA-like"/>
</dbReference>
<dbReference type="SUPFAM" id="SSF51306">
    <property type="entry name" value="LexA/Signal peptidase"/>
    <property type="match status" value="1"/>
</dbReference>
<dbReference type="InterPro" id="IPR015927">
    <property type="entry name" value="Peptidase_S24_S26A/B/C"/>
</dbReference>
<dbReference type="PROSITE" id="PS50943">
    <property type="entry name" value="HTH_CROC1"/>
    <property type="match status" value="1"/>
</dbReference>
<organism evidence="5 6">
    <name type="scientific">Acinetobacter defluvii</name>
    <dbReference type="NCBI Taxonomy" id="1871111"/>
    <lineage>
        <taxon>Bacteria</taxon>
        <taxon>Pseudomonadati</taxon>
        <taxon>Pseudomonadota</taxon>
        <taxon>Gammaproteobacteria</taxon>
        <taxon>Moraxellales</taxon>
        <taxon>Moraxellaceae</taxon>
        <taxon>Acinetobacter</taxon>
    </lineage>
</organism>
<evidence type="ECO:0000259" key="4">
    <source>
        <dbReference type="PROSITE" id="PS50943"/>
    </source>
</evidence>
<evidence type="ECO:0000256" key="3">
    <source>
        <dbReference type="ARBA" id="ARBA00023163"/>
    </source>
</evidence>
<dbReference type="SMART" id="SM00530">
    <property type="entry name" value="HTH_XRE"/>
    <property type="match status" value="1"/>
</dbReference>
<dbReference type="CDD" id="cd00093">
    <property type="entry name" value="HTH_XRE"/>
    <property type="match status" value="1"/>
</dbReference>
<gene>
    <name evidence="5" type="ORF">DJ533_12100</name>
</gene>
<dbReference type="KEGG" id="adv:DJ533_12100"/>
<dbReference type="Proteomes" id="UP000245977">
    <property type="component" value="Chromosome"/>
</dbReference>
<dbReference type="GO" id="GO:0003677">
    <property type="term" value="F:DNA binding"/>
    <property type="evidence" value="ECO:0007669"/>
    <property type="project" value="UniProtKB-KW"/>
</dbReference>